<sequence>MAATSVRTLLQAEDKQELSYQGARFPTKFRRNFPRSKGGCLTCRTRRKKCDEVKPECTACLRGGRECSWPVIAKSSSPEETETCSQGNAGLQKASAKDISPGWRRPRLYESETALPATLVVSEATKALSPLRTSLTFGTLSQLDEVSRPMYEQYLVVTAGLLVRGRTPEGNPFINYVLPVAVSDGLIMDCILTIGAAHMSVSDPENRQLEVATRIRYARVLEGLRKALGGQVNPIFGSTEEDKQVYVVLVLVLLCLLEVWRGDLDGAVHYHMRAVRQCIAPLAAKSRRPSSPHKLQHIHGFLLEIYAVFSLELAILPRGTLNHQQVELDPFVESLAFLGEYKSRGFMLGFGHGLFGMIPKVAKLVQARRAENLDEEASSGLYQSYRSLVSKLDLWDDFADVLEGEAFSPRHEQASAASMFRNAMIIYLHDAFHENLMDEPELIAEIDVRIDKMLPLCWSFHSGASPLRRMMLWPASVLASCCSKKHHMEAFYYGLTMAPGAPAPAVVRETARLLQLLWEDNDSRAFGPRGLDWVMKKHGINFSMC</sequence>
<dbReference type="Gene3D" id="4.10.240.10">
    <property type="entry name" value="Zn(2)-C6 fungal-type DNA-binding domain"/>
    <property type="match status" value="1"/>
</dbReference>
<dbReference type="HOGENOM" id="CLU_023417_2_0_1"/>
<keyword evidence="2" id="KW-0539">Nucleus</keyword>
<dbReference type="OMA" id="DPDPRAF"/>
<evidence type="ECO:0000256" key="2">
    <source>
        <dbReference type="ARBA" id="ARBA00023242"/>
    </source>
</evidence>
<evidence type="ECO:0000256" key="1">
    <source>
        <dbReference type="ARBA" id="ARBA00004123"/>
    </source>
</evidence>
<dbReference type="PANTHER" id="PTHR37534:SF46">
    <property type="entry name" value="ZN(II)2CYS6 TRANSCRIPTION FACTOR (EUROFUNG)"/>
    <property type="match status" value="1"/>
</dbReference>
<dbReference type="SMART" id="SM00066">
    <property type="entry name" value="GAL4"/>
    <property type="match status" value="1"/>
</dbReference>
<dbReference type="EMBL" id="JMSE01000530">
    <property type="protein sequence ID" value="KDN69296.1"/>
    <property type="molecule type" value="Genomic_DNA"/>
</dbReference>
<comment type="subcellular location">
    <subcellularLocation>
        <location evidence="1">Nucleus</location>
    </subcellularLocation>
</comment>
<protein>
    <submittedName>
        <fullName evidence="4">Putative C6 zinc finger domain-containing protein</fullName>
    </submittedName>
</protein>
<dbReference type="GO" id="GO:0005634">
    <property type="term" value="C:nucleus"/>
    <property type="evidence" value="ECO:0007669"/>
    <property type="project" value="UniProtKB-SubCell"/>
</dbReference>
<reference evidence="5" key="1">
    <citation type="journal article" date="2014" name="Genome Announc.">
        <title>Draft genome sequence of Colletotrichum sublineola, a destructive pathogen of cultivated sorghum.</title>
        <authorList>
            <person name="Baroncelli R."/>
            <person name="Sanz-Martin J.M."/>
            <person name="Rech G.E."/>
            <person name="Sukno S.A."/>
            <person name="Thon M.R."/>
        </authorList>
    </citation>
    <scope>NUCLEOTIDE SEQUENCE [LARGE SCALE GENOMIC DNA]</scope>
    <source>
        <strain evidence="5">TX430BB</strain>
    </source>
</reference>
<proteinExistence type="predicted"/>
<dbReference type="InterPro" id="IPR021858">
    <property type="entry name" value="Fun_TF"/>
</dbReference>
<dbReference type="SUPFAM" id="SSF57701">
    <property type="entry name" value="Zn2/Cys6 DNA-binding domain"/>
    <property type="match status" value="1"/>
</dbReference>
<evidence type="ECO:0000259" key="3">
    <source>
        <dbReference type="PROSITE" id="PS50048"/>
    </source>
</evidence>
<comment type="caution">
    <text evidence="4">The sequence shown here is derived from an EMBL/GenBank/DDBJ whole genome shotgun (WGS) entry which is preliminary data.</text>
</comment>
<dbReference type="PANTHER" id="PTHR37534">
    <property type="entry name" value="TRANSCRIPTIONAL ACTIVATOR PROTEIN UGA3"/>
    <property type="match status" value="1"/>
</dbReference>
<dbReference type="InterPro" id="IPR036864">
    <property type="entry name" value="Zn2-C6_fun-type_DNA-bd_sf"/>
</dbReference>
<dbReference type="Pfam" id="PF00172">
    <property type="entry name" value="Zn_clus"/>
    <property type="match status" value="1"/>
</dbReference>
<keyword evidence="5" id="KW-1185">Reference proteome</keyword>
<dbReference type="OrthoDB" id="187139at2759"/>
<evidence type="ECO:0000313" key="5">
    <source>
        <dbReference type="Proteomes" id="UP000027238"/>
    </source>
</evidence>
<dbReference type="InterPro" id="IPR001138">
    <property type="entry name" value="Zn2Cys6_DnaBD"/>
</dbReference>
<organism evidence="4 5">
    <name type="scientific">Colletotrichum sublineola</name>
    <name type="common">Sorghum anthracnose fungus</name>
    <dbReference type="NCBI Taxonomy" id="1173701"/>
    <lineage>
        <taxon>Eukaryota</taxon>
        <taxon>Fungi</taxon>
        <taxon>Dikarya</taxon>
        <taxon>Ascomycota</taxon>
        <taxon>Pezizomycotina</taxon>
        <taxon>Sordariomycetes</taxon>
        <taxon>Hypocreomycetidae</taxon>
        <taxon>Glomerellales</taxon>
        <taxon>Glomerellaceae</taxon>
        <taxon>Colletotrichum</taxon>
        <taxon>Colletotrichum graminicola species complex</taxon>
    </lineage>
</organism>
<dbReference type="AlphaFoldDB" id="A0A066XU60"/>
<gene>
    <name evidence="4" type="ORF">CSUB01_10242</name>
</gene>
<dbReference type="eggNOG" id="ENOG502QWIS">
    <property type="taxonomic scope" value="Eukaryota"/>
</dbReference>
<dbReference type="CDD" id="cd00067">
    <property type="entry name" value="GAL4"/>
    <property type="match status" value="1"/>
</dbReference>
<dbReference type="PROSITE" id="PS00463">
    <property type="entry name" value="ZN2_CY6_FUNGAL_1"/>
    <property type="match status" value="1"/>
</dbReference>
<dbReference type="Proteomes" id="UP000027238">
    <property type="component" value="Unassembled WGS sequence"/>
</dbReference>
<dbReference type="STRING" id="1173701.A0A066XU60"/>
<dbReference type="GO" id="GO:0000981">
    <property type="term" value="F:DNA-binding transcription factor activity, RNA polymerase II-specific"/>
    <property type="evidence" value="ECO:0007669"/>
    <property type="project" value="InterPro"/>
</dbReference>
<dbReference type="GO" id="GO:0008270">
    <property type="term" value="F:zinc ion binding"/>
    <property type="evidence" value="ECO:0007669"/>
    <property type="project" value="InterPro"/>
</dbReference>
<feature type="domain" description="Zn(2)-C6 fungal-type" evidence="3">
    <location>
        <begin position="39"/>
        <end position="69"/>
    </location>
</feature>
<accession>A0A066XU60</accession>
<evidence type="ECO:0000313" key="4">
    <source>
        <dbReference type="EMBL" id="KDN69296.1"/>
    </source>
</evidence>
<name>A0A066XU60_COLSU</name>
<dbReference type="Pfam" id="PF11951">
    <property type="entry name" value="Fungal_trans_2"/>
    <property type="match status" value="1"/>
</dbReference>
<dbReference type="PROSITE" id="PS50048">
    <property type="entry name" value="ZN2_CY6_FUNGAL_2"/>
    <property type="match status" value="1"/>
</dbReference>